<sequence>MTYTTVAPYNTDPNFIVNGSRTYSRLFRIDDNAVVADGANISAYDDEGQVFTARKYADDSGLGLGELITYHVYDNGDGTMNVYYQVGDADPLPKVYTNWVVKLDIETGAEVAAPVQITSGAFSRTDQSMLDFSYNLPDGRIALIKTTSSMAAAEFSIVNAEGEVLASNPGSLNGLGQLPGISLHQGYDITVVGDKIAVAFTTTNGGAPRQTYMQFFDGTTAEKVGNRISVSHGESSKFGVALGVEVETLSNGNVVIAWADAGSQSTDTDGGSVWFKIYDASGNIVVDSTIVNENTAGTQDKPRLVATESGFIVGFHAFEFSPAFKNEGRFQEFDNDGARLGTVEAGLSTNGQFLRTDNNTALLIDFQVREFELEGADTTLDVARPVTPVNKTGTDAAEELVGTSASDTLNGAGGNDTLRGLDGADTLIGGAGDDFIFGGSTADDIRDVIYGGDGNDSIDGGYGNDELRGDAGDDSIEGGYGVDTVIGGDGNDVLTGSAWSDQIFGGNGNDFINGGFGFDRVNGGLGADKFYHTNAAGHGSDWIQDYNAAEGDVLFFGGGAATKADFLVQRATTANAGDAGVQEVFITHLPSGNLLWALVDGDGQSSLNVLAAGQTFDLLA</sequence>
<dbReference type="SUPFAM" id="SSF51120">
    <property type="entry name" value="beta-Roll"/>
    <property type="match status" value="2"/>
</dbReference>
<organism evidence="3 4">
    <name type="scientific">Pseudoprimorskyibacter insulae</name>
    <dbReference type="NCBI Taxonomy" id="1695997"/>
    <lineage>
        <taxon>Bacteria</taxon>
        <taxon>Pseudomonadati</taxon>
        <taxon>Pseudomonadota</taxon>
        <taxon>Alphaproteobacteria</taxon>
        <taxon>Rhodobacterales</taxon>
        <taxon>Paracoccaceae</taxon>
        <taxon>Pseudoprimorskyibacter</taxon>
    </lineage>
</organism>
<dbReference type="InterPro" id="IPR050557">
    <property type="entry name" value="RTX_toxin/Mannuronan_C5-epim"/>
</dbReference>
<dbReference type="GO" id="GO:0005509">
    <property type="term" value="F:calcium ion binding"/>
    <property type="evidence" value="ECO:0007669"/>
    <property type="project" value="InterPro"/>
</dbReference>
<protein>
    <submittedName>
        <fullName evidence="3">Leukotoxin</fullName>
    </submittedName>
</protein>
<dbReference type="Pfam" id="PF00353">
    <property type="entry name" value="HemolysinCabind"/>
    <property type="match status" value="3"/>
</dbReference>
<dbReference type="OrthoDB" id="7876790at2"/>
<dbReference type="Proteomes" id="UP000244904">
    <property type="component" value="Unassembled WGS sequence"/>
</dbReference>
<evidence type="ECO:0000313" key="4">
    <source>
        <dbReference type="Proteomes" id="UP000244904"/>
    </source>
</evidence>
<reference evidence="4" key="1">
    <citation type="submission" date="2018-03" db="EMBL/GenBank/DDBJ databases">
        <authorList>
            <person name="Rodrigo-Torres L."/>
            <person name="Arahal R. D."/>
            <person name="Lucena T."/>
        </authorList>
    </citation>
    <scope>NUCLEOTIDE SEQUENCE [LARGE SCALE GENOMIC DNA]</scope>
    <source>
        <strain evidence="4">CECT 8871</strain>
    </source>
</reference>
<evidence type="ECO:0000256" key="1">
    <source>
        <dbReference type="ARBA" id="ARBA00004613"/>
    </source>
</evidence>
<dbReference type="EMBL" id="OMOJ01000001">
    <property type="protein sequence ID" value="SPF78208.1"/>
    <property type="molecule type" value="Genomic_DNA"/>
</dbReference>
<dbReference type="Gene3D" id="2.150.10.10">
    <property type="entry name" value="Serralysin-like metalloprotease, C-terminal"/>
    <property type="match status" value="3"/>
</dbReference>
<dbReference type="PANTHER" id="PTHR38340">
    <property type="entry name" value="S-LAYER PROTEIN"/>
    <property type="match status" value="1"/>
</dbReference>
<dbReference type="InterPro" id="IPR018511">
    <property type="entry name" value="Hemolysin-typ_Ca-bd_CS"/>
</dbReference>
<dbReference type="PANTHER" id="PTHR38340:SF1">
    <property type="entry name" value="S-LAYER PROTEIN"/>
    <property type="match status" value="1"/>
</dbReference>
<dbReference type="PROSITE" id="PS00330">
    <property type="entry name" value="HEMOLYSIN_CALCIUM"/>
    <property type="match status" value="1"/>
</dbReference>
<keyword evidence="4" id="KW-1185">Reference proteome</keyword>
<gene>
    <name evidence="3" type="primary">ltxA_7</name>
    <name evidence="3" type="ORF">PRI8871_00801</name>
</gene>
<dbReference type="AlphaFoldDB" id="A0A2R8AQ47"/>
<dbReference type="PRINTS" id="PR00313">
    <property type="entry name" value="CABNDNGRPT"/>
</dbReference>
<dbReference type="RefSeq" id="WP_108884871.1">
    <property type="nucleotide sequence ID" value="NZ_OMOJ01000001.1"/>
</dbReference>
<comment type="subcellular location">
    <subcellularLocation>
        <location evidence="1">Secreted</location>
    </subcellularLocation>
</comment>
<dbReference type="InterPro" id="IPR001343">
    <property type="entry name" value="Hemolysn_Ca-bd"/>
</dbReference>
<evidence type="ECO:0000256" key="2">
    <source>
        <dbReference type="ARBA" id="ARBA00022525"/>
    </source>
</evidence>
<accession>A0A2R8AQ47</accession>
<proteinExistence type="predicted"/>
<name>A0A2R8AQ47_9RHOB</name>
<dbReference type="GO" id="GO:0005576">
    <property type="term" value="C:extracellular region"/>
    <property type="evidence" value="ECO:0007669"/>
    <property type="project" value="UniProtKB-SubCell"/>
</dbReference>
<dbReference type="InterPro" id="IPR011049">
    <property type="entry name" value="Serralysin-like_metalloprot_C"/>
</dbReference>
<evidence type="ECO:0000313" key="3">
    <source>
        <dbReference type="EMBL" id="SPF78208.1"/>
    </source>
</evidence>
<keyword evidence="2" id="KW-0964">Secreted</keyword>